<protein>
    <submittedName>
        <fullName evidence="7">Ferredoxin</fullName>
    </submittedName>
</protein>
<feature type="domain" description="4Fe-4S ferredoxin-type" evidence="5">
    <location>
        <begin position="8"/>
        <end position="37"/>
    </location>
</feature>
<dbReference type="SUPFAM" id="SSF53920">
    <property type="entry name" value="Fe-only hydrogenase"/>
    <property type="match status" value="1"/>
</dbReference>
<comment type="caution">
    <text evidence="7">The sequence shown here is derived from an EMBL/GenBank/DDBJ whole genome shotgun (WGS) entry which is preliminary data.</text>
</comment>
<dbReference type="GO" id="GO:0051539">
    <property type="term" value="F:4 iron, 4 sulfur cluster binding"/>
    <property type="evidence" value="ECO:0007669"/>
    <property type="project" value="UniProtKB-KW"/>
</dbReference>
<keyword evidence="2" id="KW-0479">Metal-binding</keyword>
<dbReference type="Proteomes" id="UP000262969">
    <property type="component" value="Unassembled WGS sequence"/>
</dbReference>
<dbReference type="Pfam" id="PF13237">
    <property type="entry name" value="Fer4_10"/>
    <property type="match status" value="1"/>
</dbReference>
<evidence type="ECO:0000313" key="7">
    <source>
        <dbReference type="EMBL" id="HCL02329.1"/>
    </source>
</evidence>
<dbReference type="InterPro" id="IPR004108">
    <property type="entry name" value="Fe_hydrogenase_lsu_C"/>
</dbReference>
<accession>A0A3D2X5B7</accession>
<proteinExistence type="predicted"/>
<dbReference type="Pfam" id="PF04060">
    <property type="entry name" value="FeS"/>
    <property type="match status" value="1"/>
</dbReference>
<evidence type="ECO:0000259" key="6">
    <source>
        <dbReference type="PROSITE" id="PS51656"/>
    </source>
</evidence>
<evidence type="ECO:0000256" key="4">
    <source>
        <dbReference type="ARBA" id="ARBA00023014"/>
    </source>
</evidence>
<keyword evidence="3" id="KW-0408">Iron</keyword>
<dbReference type="AlphaFoldDB" id="A0A3D2X5B7"/>
<feature type="domain" description="4Fe-4S ferredoxin-type" evidence="5">
    <location>
        <begin position="38"/>
        <end position="66"/>
    </location>
</feature>
<dbReference type="Gene3D" id="1.10.15.40">
    <property type="entry name" value="Electron transport complex subunit B, putative Fe-S cluster"/>
    <property type="match status" value="1"/>
</dbReference>
<dbReference type="SUPFAM" id="SSF54862">
    <property type="entry name" value="4Fe-4S ferredoxins"/>
    <property type="match status" value="1"/>
</dbReference>
<dbReference type="InterPro" id="IPR017896">
    <property type="entry name" value="4Fe4S_Fe-S-bd"/>
</dbReference>
<keyword evidence="4" id="KW-0411">Iron-sulfur</keyword>
<evidence type="ECO:0000313" key="8">
    <source>
        <dbReference type="Proteomes" id="UP000262969"/>
    </source>
</evidence>
<dbReference type="PANTHER" id="PTHR43560">
    <property type="entry name" value="ION-TRANSLOCATING OXIDOREDUCTASE COMPLEX SUBUNIT B"/>
    <property type="match status" value="1"/>
</dbReference>
<dbReference type="Pfam" id="PF02906">
    <property type="entry name" value="Fe_hyd_lg_C"/>
    <property type="match status" value="2"/>
</dbReference>
<sequence>MTMGKFYTAVRLDESLCTGCINCIKRCPTEAIRVRNQKAVITKEFCIDCGECIRICPHHAKNATYDSMDMIKKFEYTVALPAPSLYAQMNNLDDINIVLNALKLMGFSDVFEVSGAAEIISAATRMYIEEHKEKWPVISTACPVVTRLIRVRFPNLLEHLLPLKAPVDIAAELARKVAMEKTGLPSEKIGIFFISPCPAKVTAAKNPLGYEKSEVDGVLAIKDVYPRLISCMKIVAERDELEDLAISGKIGISWGSSGGEASGLLTDSYLAADGIENIIRVLEDMEDQKFTNLEFIELNACSGGCVGGVLTVENPYVAKVKLKRLRKYMPVARTHIPLESIDLFWTQEVEYEPVFNLGVSLIESIGKVAKVEELCKKFPGLDCGSCGAPTCKALAEDIVRGVAEENYCIHIFREYVNKLSGKFPKDS</sequence>
<dbReference type="Gene3D" id="3.30.70.20">
    <property type="match status" value="1"/>
</dbReference>
<evidence type="ECO:0000259" key="5">
    <source>
        <dbReference type="PROSITE" id="PS51379"/>
    </source>
</evidence>
<evidence type="ECO:0000256" key="3">
    <source>
        <dbReference type="ARBA" id="ARBA00023004"/>
    </source>
</evidence>
<organism evidence="7 8">
    <name type="scientific">Lachnoclostridium phytofermentans</name>
    <dbReference type="NCBI Taxonomy" id="66219"/>
    <lineage>
        <taxon>Bacteria</taxon>
        <taxon>Bacillati</taxon>
        <taxon>Bacillota</taxon>
        <taxon>Clostridia</taxon>
        <taxon>Lachnospirales</taxon>
        <taxon>Lachnospiraceae</taxon>
    </lineage>
</organism>
<keyword evidence="1" id="KW-0004">4Fe-4S</keyword>
<dbReference type="InterPro" id="IPR050395">
    <property type="entry name" value="4Fe4S_Ferredoxin_RnfB"/>
</dbReference>
<dbReference type="PROSITE" id="PS51379">
    <property type="entry name" value="4FE4S_FER_2"/>
    <property type="match status" value="2"/>
</dbReference>
<gene>
    <name evidence="7" type="ORF">DHW61_07930</name>
</gene>
<dbReference type="PANTHER" id="PTHR43560:SF1">
    <property type="entry name" value="ION-TRANSLOCATING OXIDOREDUCTASE COMPLEX SUBUNIT B"/>
    <property type="match status" value="1"/>
</dbReference>
<dbReference type="Gene3D" id="3.40.950.10">
    <property type="entry name" value="Fe-only Hydrogenase (Larger Subunit), Chain L, domain 3"/>
    <property type="match status" value="1"/>
</dbReference>
<reference evidence="7 8" key="1">
    <citation type="journal article" date="2018" name="Nat. Biotechnol.">
        <title>A standardized bacterial taxonomy based on genome phylogeny substantially revises the tree of life.</title>
        <authorList>
            <person name="Parks D.H."/>
            <person name="Chuvochina M."/>
            <person name="Waite D.W."/>
            <person name="Rinke C."/>
            <person name="Skarshewski A."/>
            <person name="Chaumeil P.A."/>
            <person name="Hugenholtz P."/>
        </authorList>
    </citation>
    <scope>NUCLEOTIDE SEQUENCE [LARGE SCALE GENOMIC DNA]</scope>
    <source>
        <strain evidence="7">UBA11728</strain>
    </source>
</reference>
<dbReference type="PROSITE" id="PS51656">
    <property type="entry name" value="4FE4S"/>
    <property type="match status" value="1"/>
</dbReference>
<evidence type="ECO:0000256" key="1">
    <source>
        <dbReference type="ARBA" id="ARBA00022485"/>
    </source>
</evidence>
<feature type="domain" description="4Fe-4S" evidence="6">
    <location>
        <begin position="366"/>
        <end position="425"/>
    </location>
</feature>
<dbReference type="GO" id="GO:0046872">
    <property type="term" value="F:metal ion binding"/>
    <property type="evidence" value="ECO:0007669"/>
    <property type="project" value="UniProtKB-KW"/>
</dbReference>
<dbReference type="InterPro" id="IPR007202">
    <property type="entry name" value="4Fe-4S_dom"/>
</dbReference>
<dbReference type="InterPro" id="IPR009016">
    <property type="entry name" value="Fe_hydrogenase"/>
</dbReference>
<dbReference type="PROSITE" id="PS00198">
    <property type="entry name" value="4FE4S_FER_1"/>
    <property type="match status" value="1"/>
</dbReference>
<evidence type="ECO:0000256" key="2">
    <source>
        <dbReference type="ARBA" id="ARBA00022723"/>
    </source>
</evidence>
<dbReference type="EMBL" id="DPVV01000258">
    <property type="protein sequence ID" value="HCL02329.1"/>
    <property type="molecule type" value="Genomic_DNA"/>
</dbReference>
<dbReference type="InterPro" id="IPR017900">
    <property type="entry name" value="4Fe4S_Fe_S_CS"/>
</dbReference>
<name>A0A3D2X5B7_9FIRM</name>